<feature type="domain" description="NWD1/2-like winged helix-turn-helix" evidence="3">
    <location>
        <begin position="275"/>
        <end position="367"/>
    </location>
</feature>
<name>A0A443SEL7_9ACAR</name>
<keyword evidence="2" id="KW-0677">Repeat</keyword>
<keyword evidence="5" id="KW-1185">Reference proteome</keyword>
<dbReference type="VEuPathDB" id="VectorBase:LDEU006098"/>
<dbReference type="AlphaFoldDB" id="A0A443SEL7"/>
<dbReference type="Pfam" id="PF25469">
    <property type="entry name" value="WHD_NWD1"/>
    <property type="match status" value="1"/>
</dbReference>
<evidence type="ECO:0000313" key="5">
    <source>
        <dbReference type="Proteomes" id="UP000288716"/>
    </source>
</evidence>
<keyword evidence="1" id="KW-0853">WD repeat</keyword>
<dbReference type="Proteomes" id="UP000288716">
    <property type="component" value="Unassembled WGS sequence"/>
</dbReference>
<dbReference type="PANTHER" id="PTHR19871:SF28">
    <property type="entry name" value="AAA+ ATPASE DOMAIN-CONTAINING PROTEIN"/>
    <property type="match status" value="1"/>
</dbReference>
<protein>
    <recommendedName>
        <fullName evidence="3">NWD1/2-like winged helix-turn-helix domain-containing protein</fullName>
    </recommendedName>
</protein>
<dbReference type="InterPro" id="IPR057588">
    <property type="entry name" value="NWD1/2-like_WH"/>
</dbReference>
<dbReference type="PANTHER" id="PTHR19871">
    <property type="entry name" value="BETA TRANSDUCIN-RELATED PROTEIN"/>
    <property type="match status" value="1"/>
</dbReference>
<sequence>MQSIGVSQSLDTDYAPLLQVQKLMQLSCGEKSVARRAPIVIVGGDGVGKSTLLSQVFTYCAEWIPEENEIVRIVRHVGQSPSSSYTSELLRSLCLHITLAFGFEMRSNINYELSSLSIWFQELLKLIETTTTNVHLVIVLDDLHHLKSPQTSTILGWMPWNLPPNVHLVCSVSENEESVLKLLKSRITSDNFIRLQLINNSNTILSMLQSKLRDRKRSLTSEQWNSVKQRIEQNDYNENPLSPLYAHLLATCVLNAWHSNFTCEYNQIPDKIETIVNNLLDELEQRFGQRIIAKICQFLTVIRYGFRELELQELIAGDDSLYSISAISVWLTIKDKLLPLFEEYYLLGRLYVKWSHSTIAECVRKRFSLYGKRDKEVHNELAAAFSVGFLEVNFSLHFLFYTCFSFSTVVNDI</sequence>
<organism evidence="4 5">
    <name type="scientific">Leptotrombidium deliense</name>
    <dbReference type="NCBI Taxonomy" id="299467"/>
    <lineage>
        <taxon>Eukaryota</taxon>
        <taxon>Metazoa</taxon>
        <taxon>Ecdysozoa</taxon>
        <taxon>Arthropoda</taxon>
        <taxon>Chelicerata</taxon>
        <taxon>Arachnida</taxon>
        <taxon>Acari</taxon>
        <taxon>Acariformes</taxon>
        <taxon>Trombidiformes</taxon>
        <taxon>Prostigmata</taxon>
        <taxon>Anystina</taxon>
        <taxon>Parasitengona</taxon>
        <taxon>Trombiculoidea</taxon>
        <taxon>Trombiculidae</taxon>
        <taxon>Leptotrombidium</taxon>
    </lineage>
</organism>
<dbReference type="Gene3D" id="3.40.50.300">
    <property type="entry name" value="P-loop containing nucleotide triphosphate hydrolases"/>
    <property type="match status" value="1"/>
</dbReference>
<gene>
    <name evidence="4" type="ORF">B4U80_03486</name>
</gene>
<dbReference type="InterPro" id="IPR052752">
    <property type="entry name" value="NACHT-WD_repeat"/>
</dbReference>
<reference evidence="4 5" key="1">
    <citation type="journal article" date="2018" name="Gigascience">
        <title>Genomes of trombidid mites reveal novel predicted allergens and laterally-transferred genes associated with secondary metabolism.</title>
        <authorList>
            <person name="Dong X."/>
            <person name="Chaisiri K."/>
            <person name="Xia D."/>
            <person name="Armstrong S.D."/>
            <person name="Fang Y."/>
            <person name="Donnelly M.J."/>
            <person name="Kadowaki T."/>
            <person name="McGarry J.W."/>
            <person name="Darby A.C."/>
            <person name="Makepeace B.L."/>
        </authorList>
    </citation>
    <scope>NUCLEOTIDE SEQUENCE [LARGE SCALE GENOMIC DNA]</scope>
    <source>
        <strain evidence="4">UoL-UT</strain>
    </source>
</reference>
<dbReference type="EMBL" id="NCKV01003223">
    <property type="protein sequence ID" value="RWS25942.1"/>
    <property type="molecule type" value="Genomic_DNA"/>
</dbReference>
<evidence type="ECO:0000259" key="3">
    <source>
        <dbReference type="Pfam" id="PF25469"/>
    </source>
</evidence>
<evidence type="ECO:0000256" key="1">
    <source>
        <dbReference type="ARBA" id="ARBA00022574"/>
    </source>
</evidence>
<dbReference type="STRING" id="299467.A0A443SEL7"/>
<accession>A0A443SEL7</accession>
<dbReference type="SUPFAM" id="SSF52540">
    <property type="entry name" value="P-loop containing nucleoside triphosphate hydrolases"/>
    <property type="match status" value="1"/>
</dbReference>
<evidence type="ECO:0000256" key="2">
    <source>
        <dbReference type="ARBA" id="ARBA00022737"/>
    </source>
</evidence>
<dbReference type="InterPro" id="IPR027417">
    <property type="entry name" value="P-loop_NTPase"/>
</dbReference>
<comment type="caution">
    <text evidence="4">The sequence shown here is derived from an EMBL/GenBank/DDBJ whole genome shotgun (WGS) entry which is preliminary data.</text>
</comment>
<proteinExistence type="predicted"/>
<dbReference type="OrthoDB" id="9990676at2759"/>
<evidence type="ECO:0000313" key="4">
    <source>
        <dbReference type="EMBL" id="RWS25942.1"/>
    </source>
</evidence>